<dbReference type="PANTHER" id="PTHR37834">
    <property type="entry name" value="GDSL-LIKE LIPASE/ACYLHYDROLASE DOMAIN PROTEIN (AFU_ORTHOLOGUE AFUA_2G00620)"/>
    <property type="match status" value="1"/>
</dbReference>
<proteinExistence type="predicted"/>
<reference evidence="3" key="1">
    <citation type="journal article" date="2017" name="Genome Announc.">
        <title>Draft Genome Sequence of Terrimicrobium sacchariphilum NM-5T, a Facultative Anaerobic Soil Bacterium of the Class Spartobacteria.</title>
        <authorList>
            <person name="Qiu Y.L."/>
            <person name="Tourlousse D.M."/>
            <person name="Matsuura N."/>
            <person name="Ohashi A."/>
            <person name="Sekiguchi Y."/>
        </authorList>
    </citation>
    <scope>NUCLEOTIDE SEQUENCE [LARGE SCALE GENOMIC DNA]</scope>
    <source>
        <strain evidence="3">NM-5</strain>
    </source>
</reference>
<sequence length="1210" mass="124657">MTTSVASGLTPYDCWGNLSFLPGPVGISSFSANGTAVSFPADPTSGHPGGGPNVLHIDGTSFVSVWGTHTSGSVFPASGDSVGGSFWIYLLSSPSAGASVDVRMTGYDGSNAETVFCHTSAVDLSALPLNTWVEIPLTPASATWVPGLTLGFNILSSGGVNCYINAVTFGRKSQETPGGAGLVSVGAIPVFRPYSGSTFNGDFEVGNASVGNQYWGSNVSAALQLVTNPSSTSPGAAQSGYNMAAVGAAGFAWNPADLSSATTDNLPRIGDKVGGYYWLYVPASADPTTGFPTVSFSSYDATAGDLIISDSKTFPASNLVRGAWNQIPIYPVSATKNTVQPGATRVAVILTAPSTAAYSAPYYIDNISVGKIPDGIYFSPVSNILDSNGNAVTTLKPSDTSLVAGVTIQNSLVNSSIEGFAVLNISQQGTLRSSVTKPVTIAAMGGSGVSFTNVDLDAPLDGLAPDALSVDVTLYGADRSTVLAPRTSLLRKLQAIAPSDPRIKYVGRWSEGSSGLTSDYVRPYFKLSFTGTYAAVNLSAITNLDVTVDGVTTRYSGVKGYTELARDLSPGGVHTVTVAGAMYPDIIRCSQIYVDSAANLVDAVMDPNEIEFIGDSITAWNDGYSWLAPHALGVESSRICWPGIALQTGYGYVTTNPANIGMQDAYFNIAMATYGSGTAGLWNFNQSPYKPRIIVINLGTNDAAQITGAPSLVSAFQTAYVNFIQRVRASHPDAHIFVMRPVSIPYANVNAAIANAAQAVISAGDGKVHYIDTTGWTVDILADGIHPSPAGHAQITNYLVPLLKPYLATAVPAFVSPASATCVKGDAFAFQVAATGHPAPTFSASGLPSWMTLDAATGLLKGTPVAAGTTTFTLTASNTTGSVDQIFTLAVMEKTGPGAPQTLSIPIAPGTGTARANTFFSLPLLGAPVASGRMSGILTGVSASSISDSQAGWTAGQLSNPTSPYLVHFTSGAGLGRTFLVSTAIANTATTAAIDGVPPTGLVALGIAAGDAYELHPCPTISSVFGSPGSTGVLGGDTANAADYVQILSGNTWKKYYYNTTSGSWRQASLETGAGNIPILPSTAVLFSRLAASPLTFSLHGQALRSRRVVDIANSGITAISSTPTTGQTLATTGLESLPGWISSASPTAADMVMLWYANTWKKYYHDGSHWRAVGLNTIADTLATPSGAGLLISRPGSGAGSTSLIQNFR</sequence>
<dbReference type="CDD" id="cd01831">
    <property type="entry name" value="Endoglucanase_E_like"/>
    <property type="match status" value="1"/>
</dbReference>
<dbReference type="Gene3D" id="3.40.50.1110">
    <property type="entry name" value="SGNH hydrolase"/>
    <property type="match status" value="1"/>
</dbReference>
<dbReference type="InterPro" id="IPR013830">
    <property type="entry name" value="SGNH_hydro"/>
</dbReference>
<dbReference type="SUPFAM" id="SSF49313">
    <property type="entry name" value="Cadherin-like"/>
    <property type="match status" value="1"/>
</dbReference>
<evidence type="ECO:0000313" key="2">
    <source>
        <dbReference type="EMBL" id="GAT34403.1"/>
    </source>
</evidence>
<dbReference type="AlphaFoldDB" id="A0A146GAY7"/>
<dbReference type="InterPro" id="IPR052762">
    <property type="entry name" value="PCW_deacetylase/CE"/>
</dbReference>
<keyword evidence="3" id="KW-1185">Reference proteome</keyword>
<dbReference type="SMART" id="SM00736">
    <property type="entry name" value="CADG"/>
    <property type="match status" value="1"/>
</dbReference>
<dbReference type="GO" id="GO:0005509">
    <property type="term" value="F:calcium ion binding"/>
    <property type="evidence" value="ECO:0007669"/>
    <property type="project" value="InterPro"/>
</dbReference>
<dbReference type="InterPro" id="IPR013783">
    <property type="entry name" value="Ig-like_fold"/>
</dbReference>
<dbReference type="Proteomes" id="UP000076023">
    <property type="component" value="Unassembled WGS sequence"/>
</dbReference>
<dbReference type="EMBL" id="BDCO01000002">
    <property type="protein sequence ID" value="GAT34403.1"/>
    <property type="molecule type" value="Genomic_DNA"/>
</dbReference>
<dbReference type="STRING" id="690879.TSACC_22828"/>
<dbReference type="Gene3D" id="2.60.40.10">
    <property type="entry name" value="Immunoglobulins"/>
    <property type="match status" value="1"/>
</dbReference>
<dbReference type="InterPro" id="IPR006644">
    <property type="entry name" value="Cadg"/>
</dbReference>
<organism evidence="2 3">
    <name type="scientific">Terrimicrobium sacchariphilum</name>
    <dbReference type="NCBI Taxonomy" id="690879"/>
    <lineage>
        <taxon>Bacteria</taxon>
        <taxon>Pseudomonadati</taxon>
        <taxon>Verrucomicrobiota</taxon>
        <taxon>Terrimicrobiia</taxon>
        <taxon>Terrimicrobiales</taxon>
        <taxon>Terrimicrobiaceae</taxon>
        <taxon>Terrimicrobium</taxon>
    </lineage>
</organism>
<dbReference type="InterPro" id="IPR015919">
    <property type="entry name" value="Cadherin-like_sf"/>
</dbReference>
<name>A0A146GAY7_TERSA</name>
<dbReference type="InterPro" id="IPR036514">
    <property type="entry name" value="SGNH_hydro_sf"/>
</dbReference>
<dbReference type="GO" id="GO:0052689">
    <property type="term" value="F:carboxylic ester hydrolase activity"/>
    <property type="evidence" value="ECO:0007669"/>
    <property type="project" value="InterPro"/>
</dbReference>
<protein>
    <submittedName>
        <fullName evidence="2">LysophospholiPASe L1</fullName>
    </submittedName>
</protein>
<accession>A0A146GAY7</accession>
<dbReference type="Pfam" id="PF05345">
    <property type="entry name" value="He_PIG"/>
    <property type="match status" value="1"/>
</dbReference>
<dbReference type="Gene3D" id="2.60.120.260">
    <property type="entry name" value="Galactose-binding domain-like"/>
    <property type="match status" value="1"/>
</dbReference>
<evidence type="ECO:0000313" key="3">
    <source>
        <dbReference type="Proteomes" id="UP000076023"/>
    </source>
</evidence>
<dbReference type="PANTHER" id="PTHR37834:SF2">
    <property type="entry name" value="ESTERASE, SGNH HYDROLASE-TYPE"/>
    <property type="match status" value="1"/>
</dbReference>
<comment type="caution">
    <text evidence="2">The sequence shown here is derived from an EMBL/GenBank/DDBJ whole genome shotgun (WGS) entry which is preliminary data.</text>
</comment>
<feature type="domain" description="Dystroglycan-type cadherin-like" evidence="1">
    <location>
        <begin position="806"/>
        <end position="900"/>
    </location>
</feature>
<dbReference type="InterPro" id="IPR037461">
    <property type="entry name" value="CtCE2-like_dom"/>
</dbReference>
<dbReference type="GO" id="GO:0016020">
    <property type="term" value="C:membrane"/>
    <property type="evidence" value="ECO:0007669"/>
    <property type="project" value="InterPro"/>
</dbReference>
<dbReference type="Pfam" id="PF13472">
    <property type="entry name" value="Lipase_GDSL_2"/>
    <property type="match status" value="1"/>
</dbReference>
<gene>
    <name evidence="2" type="ORF">TSACC_22828</name>
</gene>
<dbReference type="SUPFAM" id="SSF52266">
    <property type="entry name" value="SGNH hydrolase"/>
    <property type="match status" value="1"/>
</dbReference>
<evidence type="ECO:0000259" key="1">
    <source>
        <dbReference type="SMART" id="SM00736"/>
    </source>
</evidence>
<dbReference type="InParanoid" id="A0A146GAY7"/>